<gene>
    <name evidence="7" type="ORF">EgrG_000427700</name>
</gene>
<proteinExistence type="predicted"/>
<reference evidence="7" key="2">
    <citation type="submission" date="2014-06" db="EMBL/GenBank/DDBJ databases">
        <authorList>
            <person name="Aslett M."/>
        </authorList>
    </citation>
    <scope>NUCLEOTIDE SEQUENCE</scope>
</reference>
<reference evidence="7 8" key="1">
    <citation type="journal article" date="2013" name="Nature">
        <title>The genomes of four tapeworm species reveal adaptations to parasitism.</title>
        <authorList>
            <person name="Tsai I.J."/>
            <person name="Zarowiecki M."/>
            <person name="Holroyd N."/>
            <person name="Garciarrubio A."/>
            <person name="Sanchez-Flores A."/>
            <person name="Brooks K.L."/>
            <person name="Tracey A."/>
            <person name="Bobes R.J."/>
            <person name="Fragoso G."/>
            <person name="Sciutto E."/>
            <person name="Aslett M."/>
            <person name="Beasley H."/>
            <person name="Bennett H.M."/>
            <person name="Cai J."/>
            <person name="Camicia F."/>
            <person name="Clark R."/>
            <person name="Cucher M."/>
            <person name="De Silva N."/>
            <person name="Day T.A."/>
            <person name="Deplazes P."/>
            <person name="Estrada K."/>
            <person name="Fernandez C."/>
            <person name="Holland P.W."/>
            <person name="Hou J."/>
            <person name="Hu S."/>
            <person name="Huckvale T."/>
            <person name="Hung S.S."/>
            <person name="Kamenetzky L."/>
            <person name="Keane J.A."/>
            <person name="Kiss F."/>
            <person name="Koziol U."/>
            <person name="Lambert O."/>
            <person name="Liu K."/>
            <person name="Luo X."/>
            <person name="Luo Y."/>
            <person name="Macchiaroli N."/>
            <person name="Nichol S."/>
            <person name="Paps J."/>
            <person name="Parkinson J."/>
            <person name="Pouchkina-Stantcheva N."/>
            <person name="Riddiford N."/>
            <person name="Rosenzvit M."/>
            <person name="Salinas G."/>
            <person name="Wasmuth J.D."/>
            <person name="Zamanian M."/>
            <person name="Zheng Y."/>
            <person name="Cai X."/>
            <person name="Soberon X."/>
            <person name="Olson P.D."/>
            <person name="Laclette J.P."/>
            <person name="Brehm K."/>
            <person name="Berriman M."/>
            <person name="Garciarrubio A."/>
            <person name="Bobes R.J."/>
            <person name="Fragoso G."/>
            <person name="Sanchez-Flores A."/>
            <person name="Estrada K."/>
            <person name="Cevallos M.A."/>
            <person name="Morett E."/>
            <person name="Gonzalez V."/>
            <person name="Portillo T."/>
            <person name="Ochoa-Leyva A."/>
            <person name="Jose M.V."/>
            <person name="Sciutto E."/>
            <person name="Landa A."/>
            <person name="Jimenez L."/>
            <person name="Valdes V."/>
            <person name="Carrero J.C."/>
            <person name="Larralde C."/>
            <person name="Morales-Montor J."/>
            <person name="Limon-Lason J."/>
            <person name="Soberon X."/>
            <person name="Laclette J.P."/>
        </authorList>
    </citation>
    <scope>NUCLEOTIDE SEQUENCE [LARGE SCALE GENOMIC DNA]</scope>
</reference>
<keyword evidence="1" id="KW-0479">Metal-binding</keyword>
<dbReference type="OrthoDB" id="1918044at2759"/>
<evidence type="ECO:0000256" key="4">
    <source>
        <dbReference type="ARBA" id="ARBA00022833"/>
    </source>
</evidence>
<keyword evidence="2" id="KW-0677">Repeat</keyword>
<evidence type="ECO:0000256" key="1">
    <source>
        <dbReference type="ARBA" id="ARBA00022723"/>
    </source>
</evidence>
<accession>A0A068WKK1</accession>
<dbReference type="GO" id="GO:0008270">
    <property type="term" value="F:zinc ion binding"/>
    <property type="evidence" value="ECO:0007669"/>
    <property type="project" value="UniProtKB-KW"/>
</dbReference>
<evidence type="ECO:0000256" key="2">
    <source>
        <dbReference type="ARBA" id="ARBA00022737"/>
    </source>
</evidence>
<evidence type="ECO:0000256" key="3">
    <source>
        <dbReference type="ARBA" id="ARBA00022771"/>
    </source>
</evidence>
<dbReference type="PANTHER" id="PTHR12326">
    <property type="entry name" value="PLECKSTRIN HOMOLOGY DOMAIN CONTAINING PROTEIN"/>
    <property type="match status" value="1"/>
</dbReference>
<keyword evidence="4" id="KW-0862">Zinc</keyword>
<dbReference type="AlphaFoldDB" id="A0A068WKK1"/>
<organism evidence="7">
    <name type="scientific">Echinococcus granulosus</name>
    <name type="common">Hydatid tapeworm</name>
    <dbReference type="NCBI Taxonomy" id="6210"/>
    <lineage>
        <taxon>Eukaryota</taxon>
        <taxon>Metazoa</taxon>
        <taxon>Spiralia</taxon>
        <taxon>Lophotrochozoa</taxon>
        <taxon>Platyhelminthes</taxon>
        <taxon>Cestoda</taxon>
        <taxon>Eucestoda</taxon>
        <taxon>Cyclophyllidea</taxon>
        <taxon>Taeniidae</taxon>
        <taxon>Echinococcus</taxon>
        <taxon>Echinococcus granulosus group</taxon>
    </lineage>
</organism>
<dbReference type="WBParaSite" id="EgrG_000427700">
    <property type="protein sequence ID" value="EgrG_000427700"/>
    <property type="gene ID" value="EgrG_000427700"/>
</dbReference>
<dbReference type="InterPro" id="IPR051366">
    <property type="entry name" value="DEF8"/>
</dbReference>
<evidence type="ECO:0000259" key="6">
    <source>
        <dbReference type="SMART" id="SM01175"/>
    </source>
</evidence>
<evidence type="ECO:0000256" key="5">
    <source>
        <dbReference type="SAM" id="MobiDB-lite"/>
    </source>
</evidence>
<dbReference type="InterPro" id="IPR025258">
    <property type="entry name" value="RH_dom"/>
</dbReference>
<dbReference type="PANTHER" id="PTHR12326:SF3">
    <property type="entry name" value="DIFFERENTIALLY EXPRESSED IN FDCP 8 HOMOLOG"/>
    <property type="match status" value="1"/>
</dbReference>
<dbReference type="Proteomes" id="UP000492820">
    <property type="component" value="Unassembled WGS sequence"/>
</dbReference>
<protein>
    <submittedName>
        <fullName evidence="7 9">Pleckstrin y domain containing family M</fullName>
    </submittedName>
</protein>
<feature type="region of interest" description="Disordered" evidence="5">
    <location>
        <begin position="51"/>
        <end position="80"/>
    </location>
</feature>
<evidence type="ECO:0000313" key="7">
    <source>
        <dbReference type="EMBL" id="CDS18996.1"/>
    </source>
</evidence>
<evidence type="ECO:0000313" key="8">
    <source>
        <dbReference type="Proteomes" id="UP000492820"/>
    </source>
</evidence>
<dbReference type="SMART" id="SM01175">
    <property type="entry name" value="DUF4206"/>
    <property type="match status" value="1"/>
</dbReference>
<dbReference type="EMBL" id="LK028579">
    <property type="protein sequence ID" value="CDS18996.1"/>
    <property type="molecule type" value="Genomic_DNA"/>
</dbReference>
<dbReference type="Pfam" id="PF13901">
    <property type="entry name" value="RH_dom"/>
    <property type="match status" value="1"/>
</dbReference>
<reference evidence="9" key="3">
    <citation type="submission" date="2020-10" db="UniProtKB">
        <authorList>
            <consortium name="WormBaseParasite"/>
        </authorList>
    </citation>
    <scope>IDENTIFICATION</scope>
</reference>
<evidence type="ECO:0000313" key="9">
    <source>
        <dbReference type="WBParaSite" id="EgrG_000427700"/>
    </source>
</evidence>
<keyword evidence="3" id="KW-0863">Zinc-finger</keyword>
<sequence>MSDSLQAVQTTWVNGACFGWPNGNDPDSEPELSDAVQLQAESRYYLHHHHPVVKASPSVSHHGDLDGVPKRKKKKDERVVERPGGLRLVKSAVDLIRHSVTHSGRNKHPKGEGERLSSGHLMIPASSTKYWGACEACRQNVHLTKYLYCRHCPVVCHASNRCLSKLKRKCPSVELGILGWGEGKAAPKKLVHFIIDLEDVYLGGSLSGQSNTCAECGRVLIAEMGYSCGQTAKSELEMEQAKVEATAHPAAAKPIKRLRQGLRTLLHGKSNGAGAQVQECAKKVLVCHFTKKRYCERCHWGDEWYIPANMLLLNDYAKHPVSRSAYLLLRVLWDTAVLHVPPEWYKENVQAAQVLQIRKKFKAMSHYFHACPLAHTVRELVDGIRAPHLTECASLLRMVDVIQIVDNSLYEKLERMVHFLEFHITNCRICKSENRKCCVCGKGKRLFYHDNDVCLCHNCGLPYHAACSKTKDSRHRC</sequence>
<name>A0A068WKK1_ECHGR</name>
<feature type="domain" description="Rubicon Homology" evidence="6">
    <location>
        <begin position="285"/>
        <end position="475"/>
    </location>
</feature>